<proteinExistence type="predicted"/>
<dbReference type="OrthoDB" id="2533496at2759"/>
<name>A0A061AJM4_RHOTO</name>
<evidence type="ECO:0000313" key="1">
    <source>
        <dbReference type="EMBL" id="CDR35491.1"/>
    </source>
</evidence>
<dbReference type="AlphaFoldDB" id="A0A061AJM4"/>
<accession>A0A061AJM4</accession>
<reference evidence="1" key="1">
    <citation type="journal article" date="2014" name="Genome Announc.">
        <title>Draft genome sequence of Rhodosporidium toruloides CECT1137, an oleaginous yeast of biotechnological interest.</title>
        <authorList>
            <person name="Morin N."/>
            <person name="Calcas X."/>
            <person name="Devillers H."/>
            <person name="Durrens P."/>
            <person name="Sherman D.J."/>
            <person name="Nicaud J.-M."/>
            <person name="Neuveglise C."/>
        </authorList>
    </citation>
    <scope>NUCLEOTIDE SEQUENCE</scope>
    <source>
        <strain evidence="1">CECT1137</strain>
    </source>
</reference>
<protein>
    <submittedName>
        <fullName evidence="1">RHTO0S01e00430g1_1</fullName>
    </submittedName>
</protein>
<gene>
    <name evidence="1" type="ORF">RHTO0S_01e00430g</name>
</gene>
<organism evidence="1">
    <name type="scientific">Rhodotorula toruloides</name>
    <name type="common">Yeast</name>
    <name type="synonym">Rhodosporidium toruloides</name>
    <dbReference type="NCBI Taxonomy" id="5286"/>
    <lineage>
        <taxon>Eukaryota</taxon>
        <taxon>Fungi</taxon>
        <taxon>Dikarya</taxon>
        <taxon>Basidiomycota</taxon>
        <taxon>Pucciniomycotina</taxon>
        <taxon>Microbotryomycetes</taxon>
        <taxon>Sporidiobolales</taxon>
        <taxon>Sporidiobolaceae</taxon>
        <taxon>Rhodotorula</taxon>
    </lineage>
</organism>
<dbReference type="EMBL" id="LK052936">
    <property type="protein sequence ID" value="CDR35491.1"/>
    <property type="molecule type" value="Genomic_DNA"/>
</dbReference>
<sequence length="115" mass="12926">MQPLEQVTSNDSVASVELGDYIFCAQHGMERCEACKADFREDNSFTAGCDPEPFRMPIEAEYSMNKDGEPQCKKHKKANCGSCFTFKKQILKLTKEGQKRAKTDARNNPVSNLLV</sequence>